<dbReference type="KEGG" id="cgk:CGERO_02485"/>
<dbReference type="Proteomes" id="UP000271587">
    <property type="component" value="Chromosome"/>
</dbReference>
<dbReference type="EMBL" id="CP033897">
    <property type="protein sequence ID" value="AZA10821.1"/>
    <property type="molecule type" value="Genomic_DNA"/>
</dbReference>
<gene>
    <name evidence="1" type="ORF">CGERO_02485</name>
</gene>
<evidence type="ECO:0000313" key="2">
    <source>
        <dbReference type="Proteomes" id="UP000271587"/>
    </source>
</evidence>
<accession>A0A3G6IYG1</accession>
<organism evidence="1 2">
    <name type="scientific">Corynebacterium gerontici</name>
    <dbReference type="NCBI Taxonomy" id="2079234"/>
    <lineage>
        <taxon>Bacteria</taxon>
        <taxon>Bacillati</taxon>
        <taxon>Actinomycetota</taxon>
        <taxon>Actinomycetes</taxon>
        <taxon>Mycobacteriales</taxon>
        <taxon>Corynebacteriaceae</taxon>
        <taxon>Corynebacterium</taxon>
    </lineage>
</organism>
<protein>
    <submittedName>
        <fullName evidence="1">Uncharacterized protein</fullName>
    </submittedName>
</protein>
<name>A0A3G6IYG1_9CORY</name>
<sequence>MELHLAETQAHIHRMEADALSALHQHPAPPLPGTECPGTGAFLAALNAATSSLFHRMHQQGEHAQHIAEHQQRFLTSVIDTDDSLAHTLSGKAKP</sequence>
<reference evidence="1 2" key="1">
    <citation type="submission" date="2018-11" db="EMBL/GenBank/DDBJ databases">
        <authorList>
            <person name="Kleinhagauer T."/>
            <person name="Glaeser S.P."/>
            <person name="Spergser J."/>
            <person name="Ruckert C."/>
            <person name="Kaempfer P."/>
            <person name="Busse H.-J."/>
        </authorList>
    </citation>
    <scope>NUCLEOTIDE SEQUENCE [LARGE SCALE GENOMIC DNA]</scope>
    <source>
        <strain evidence="1 2">W8</strain>
    </source>
</reference>
<proteinExistence type="predicted"/>
<evidence type="ECO:0000313" key="1">
    <source>
        <dbReference type="EMBL" id="AZA10821.1"/>
    </source>
</evidence>
<dbReference type="AlphaFoldDB" id="A0A3G6IYG1"/>
<keyword evidence="2" id="KW-1185">Reference proteome</keyword>